<dbReference type="InterPro" id="IPR004808">
    <property type="entry name" value="AP_endonuc_1"/>
</dbReference>
<evidence type="ECO:0000313" key="10">
    <source>
        <dbReference type="Proteomes" id="UP000051124"/>
    </source>
</evidence>
<feature type="site" description="Important for catalytic activity" evidence="7">
    <location>
        <position position="224"/>
    </location>
</feature>
<evidence type="ECO:0000256" key="5">
    <source>
        <dbReference type="PIRSR" id="PIRSR604808-1"/>
    </source>
</evidence>
<keyword evidence="3" id="KW-0378">Hydrolase</keyword>
<dbReference type="PATRIC" id="fig|1703771.3.peg.107"/>
<dbReference type="PANTHER" id="PTHR22748">
    <property type="entry name" value="AP ENDONUCLEASE"/>
    <property type="match status" value="1"/>
</dbReference>
<feature type="domain" description="Endonuclease/exonuclease/phosphatase" evidence="8">
    <location>
        <begin position="7"/>
        <end position="250"/>
    </location>
</feature>
<feature type="binding site" evidence="6">
    <location>
        <position position="249"/>
    </location>
    <ligand>
        <name>Mg(2+)</name>
        <dbReference type="ChEBI" id="CHEBI:18420"/>
        <label>1</label>
    </ligand>
</feature>
<evidence type="ECO:0000256" key="3">
    <source>
        <dbReference type="ARBA" id="ARBA00022801"/>
    </source>
</evidence>
<proteinExistence type="inferred from homology"/>
<feature type="binding site" evidence="6">
    <location>
        <position position="154"/>
    </location>
    <ligand>
        <name>Mg(2+)</name>
        <dbReference type="ChEBI" id="CHEBI:18420"/>
        <label>1</label>
    </ligand>
</feature>
<dbReference type="PROSITE" id="PS51435">
    <property type="entry name" value="AP_NUCLEASE_F1_4"/>
    <property type="match status" value="1"/>
</dbReference>
<dbReference type="GO" id="GO:0003906">
    <property type="term" value="F:DNA-(apurinic or apyrimidinic site) endonuclease activity"/>
    <property type="evidence" value="ECO:0007669"/>
    <property type="project" value="TreeGrafter"/>
</dbReference>
<gene>
    <name evidence="9" type="ORF">AMJ40_01465</name>
</gene>
<dbReference type="EMBL" id="LIZT01000010">
    <property type="protein sequence ID" value="KPJ50892.1"/>
    <property type="molecule type" value="Genomic_DNA"/>
</dbReference>
<evidence type="ECO:0000256" key="6">
    <source>
        <dbReference type="PIRSR" id="PIRSR604808-2"/>
    </source>
</evidence>
<dbReference type="AlphaFoldDB" id="A0A0S7WMR8"/>
<keyword evidence="2 6" id="KW-0479">Metal-binding</keyword>
<protein>
    <submittedName>
        <fullName evidence="9">Exodeoxyribonuclease III</fullName>
    </submittedName>
</protein>
<dbReference type="Gene3D" id="3.60.10.10">
    <property type="entry name" value="Endonuclease/exonuclease/phosphatase"/>
    <property type="match status" value="1"/>
</dbReference>
<comment type="cofactor">
    <cofactor evidence="6">
        <name>Mg(2+)</name>
        <dbReference type="ChEBI" id="CHEBI:18420"/>
    </cofactor>
    <cofactor evidence="6">
        <name>Mn(2+)</name>
        <dbReference type="ChEBI" id="CHEBI:29035"/>
    </cofactor>
    <text evidence="6">Probably binds two magnesium or manganese ions per subunit.</text>
</comment>
<name>A0A0S7WMR8_UNCT6</name>
<accession>A0A0S7WMR8</accession>
<dbReference type="PANTHER" id="PTHR22748:SF6">
    <property type="entry name" value="DNA-(APURINIC OR APYRIMIDINIC SITE) ENDONUCLEASE"/>
    <property type="match status" value="1"/>
</dbReference>
<feature type="binding site" evidence="6">
    <location>
        <position position="152"/>
    </location>
    <ligand>
        <name>Mg(2+)</name>
        <dbReference type="ChEBI" id="CHEBI:18420"/>
        <label>1</label>
    </ligand>
</feature>
<dbReference type="InterPro" id="IPR020847">
    <property type="entry name" value="AP_endonuclease_F1_BS"/>
</dbReference>
<feature type="site" description="Transition state stabilizer" evidence="7">
    <location>
        <position position="154"/>
    </location>
</feature>
<evidence type="ECO:0000259" key="8">
    <source>
        <dbReference type="Pfam" id="PF03372"/>
    </source>
</evidence>
<dbReference type="GO" id="GO:0003677">
    <property type="term" value="F:DNA binding"/>
    <property type="evidence" value="ECO:0007669"/>
    <property type="project" value="InterPro"/>
</dbReference>
<dbReference type="GO" id="GO:0008081">
    <property type="term" value="F:phosphoric diester hydrolase activity"/>
    <property type="evidence" value="ECO:0007669"/>
    <property type="project" value="TreeGrafter"/>
</dbReference>
<dbReference type="NCBIfam" id="TIGR00633">
    <property type="entry name" value="xth"/>
    <property type="match status" value="1"/>
</dbReference>
<feature type="binding site" evidence="6">
    <location>
        <position position="250"/>
    </location>
    <ligand>
        <name>Mg(2+)</name>
        <dbReference type="ChEBI" id="CHEBI:18420"/>
        <label>1</label>
    </ligand>
</feature>
<dbReference type="InterPro" id="IPR036691">
    <property type="entry name" value="Endo/exonu/phosph_ase_sf"/>
</dbReference>
<feature type="active site" description="Proton donor/acceptor" evidence="5">
    <location>
        <position position="152"/>
    </location>
</feature>
<feature type="binding site" evidence="6">
    <location>
        <position position="38"/>
    </location>
    <ligand>
        <name>Mg(2+)</name>
        <dbReference type="ChEBI" id="CHEBI:18420"/>
        <label>1</label>
    </ligand>
</feature>
<comment type="caution">
    <text evidence="9">The sequence shown here is derived from an EMBL/GenBank/DDBJ whole genome shotgun (WGS) entry which is preliminary data.</text>
</comment>
<sequence length="257" mass="30268">MMHTVLISWNVNGLRAILKKGFWEWFGSASPDILCLQEIKVHPELVPQELKSPEGYRVYWSAAERKGYSGVATFSRRPPSRVEYGMGIPEFDREGRILLTEYDDFMLINVYFPNGKMSQERLRYKLDFYEQCLLWLERVRKEGGKGIVLTGDVNTAHNEIDLARPKENSKVSGFLAEEREWIDRLVSHGYVDTFRYLHPDLRDAYTWWDYKTKARERNIGWRIDYFFVSDDLLPEVKRSEILLDVYGSDHCPILLEL</sequence>
<keyword evidence="6" id="KW-0464">Manganese</keyword>
<evidence type="ECO:0000256" key="4">
    <source>
        <dbReference type="ARBA" id="ARBA00022842"/>
    </source>
</evidence>
<feature type="active site" description="Proton acceptor" evidence="5">
    <location>
        <position position="250"/>
    </location>
</feature>
<dbReference type="SUPFAM" id="SSF56219">
    <property type="entry name" value="DNase I-like"/>
    <property type="match status" value="1"/>
</dbReference>
<dbReference type="GO" id="GO:0006284">
    <property type="term" value="P:base-excision repair"/>
    <property type="evidence" value="ECO:0007669"/>
    <property type="project" value="TreeGrafter"/>
</dbReference>
<evidence type="ECO:0000313" key="9">
    <source>
        <dbReference type="EMBL" id="KPJ50892.1"/>
    </source>
</evidence>
<dbReference type="Pfam" id="PF03372">
    <property type="entry name" value="Exo_endo_phos"/>
    <property type="match status" value="1"/>
</dbReference>
<feature type="binding site" evidence="6">
    <location>
        <position position="10"/>
    </location>
    <ligand>
        <name>Mg(2+)</name>
        <dbReference type="ChEBI" id="CHEBI:18420"/>
        <label>1</label>
    </ligand>
</feature>
<reference evidence="9 10" key="1">
    <citation type="journal article" date="2015" name="Microbiome">
        <title>Genomic resolution of linkages in carbon, nitrogen, and sulfur cycling among widespread estuary sediment bacteria.</title>
        <authorList>
            <person name="Baker B.J."/>
            <person name="Lazar C.S."/>
            <person name="Teske A.P."/>
            <person name="Dick G.J."/>
        </authorList>
    </citation>
    <scope>NUCLEOTIDE SEQUENCE [LARGE SCALE GENOMIC DNA]</scope>
    <source>
        <strain evidence="9">DG_26</strain>
    </source>
</reference>
<dbReference type="Proteomes" id="UP000051124">
    <property type="component" value="Unassembled WGS sequence"/>
</dbReference>
<dbReference type="NCBIfam" id="TIGR00195">
    <property type="entry name" value="exoDNase_III"/>
    <property type="match status" value="1"/>
</dbReference>
<dbReference type="GO" id="GO:0046872">
    <property type="term" value="F:metal ion binding"/>
    <property type="evidence" value="ECO:0007669"/>
    <property type="project" value="UniProtKB-KW"/>
</dbReference>
<dbReference type="PROSITE" id="PS00726">
    <property type="entry name" value="AP_NUCLEASE_F1_1"/>
    <property type="match status" value="1"/>
</dbReference>
<dbReference type="InterPro" id="IPR005135">
    <property type="entry name" value="Endo/exonuclease/phosphatase"/>
</dbReference>
<keyword evidence="4 6" id="KW-0460">Magnesium</keyword>
<evidence type="ECO:0000256" key="1">
    <source>
        <dbReference type="ARBA" id="ARBA00007092"/>
    </source>
</evidence>
<dbReference type="GO" id="GO:0008311">
    <property type="term" value="F:double-stranded DNA 3'-5' DNA exonuclease activity"/>
    <property type="evidence" value="ECO:0007669"/>
    <property type="project" value="TreeGrafter"/>
</dbReference>
<evidence type="ECO:0000256" key="2">
    <source>
        <dbReference type="ARBA" id="ARBA00022723"/>
    </source>
</evidence>
<evidence type="ECO:0000256" key="7">
    <source>
        <dbReference type="PIRSR" id="PIRSR604808-3"/>
    </source>
</evidence>
<dbReference type="FunFam" id="3.60.10.10:FF:000026">
    <property type="entry name" value="Exodeoxyribonuclease III"/>
    <property type="match status" value="1"/>
</dbReference>
<feature type="active site" evidence="5">
    <location>
        <position position="111"/>
    </location>
</feature>
<organism evidence="9 10">
    <name type="scientific">candidate division TA06 bacterium DG_26</name>
    <dbReference type="NCBI Taxonomy" id="1703771"/>
    <lineage>
        <taxon>Bacteria</taxon>
        <taxon>Bacteria division TA06</taxon>
    </lineage>
</organism>
<comment type="similarity">
    <text evidence="1">Belongs to the DNA repair enzymes AP/ExoA family.</text>
</comment>
<feature type="site" description="Interaction with DNA substrate" evidence="7">
    <location>
        <position position="250"/>
    </location>
</feature>